<reference evidence="12" key="1">
    <citation type="submission" date="2016-12" db="EMBL/GenBank/DDBJ databases">
        <title>The genomes of Aspergillus section Nigri reveals drivers in fungal speciation.</title>
        <authorList>
            <consortium name="DOE Joint Genome Institute"/>
            <person name="Vesth T.C."/>
            <person name="Nybo J."/>
            <person name="Theobald S."/>
            <person name="Brandl J."/>
            <person name="Frisvad J.C."/>
            <person name="Nielsen K.F."/>
            <person name="Lyhne E.K."/>
            <person name="Kogle M.E."/>
            <person name="Kuo A."/>
            <person name="Riley R."/>
            <person name="Clum A."/>
            <person name="Nolan M."/>
            <person name="Lipzen A."/>
            <person name="Salamov A."/>
            <person name="Henrissat B."/>
            <person name="Wiebenga A."/>
            <person name="De vries R.P."/>
            <person name="Grigoriev I.V."/>
            <person name="Mortensen U.H."/>
            <person name="Andersen M.R."/>
            <person name="Baker S.E."/>
        </authorList>
    </citation>
    <scope>NUCLEOTIDE SEQUENCE</scope>
    <source>
        <strain evidence="12">IBT 28561</strain>
    </source>
</reference>
<feature type="active site" description="Charge relay system" evidence="9">
    <location>
        <position position="307"/>
    </location>
</feature>
<dbReference type="Pfam" id="PF09286">
    <property type="entry name" value="Pro-kuma_activ"/>
    <property type="match status" value="1"/>
</dbReference>
<keyword evidence="3 9" id="KW-0479">Metal-binding</keyword>
<keyword evidence="6 9" id="KW-0720">Serine protease</keyword>
<dbReference type="GO" id="GO:0046872">
    <property type="term" value="F:metal ion binding"/>
    <property type="evidence" value="ECO:0007669"/>
    <property type="project" value="UniProtKB-UniRule"/>
</dbReference>
<dbReference type="EMBL" id="MSFM01000008">
    <property type="protein sequence ID" value="PKY03343.1"/>
    <property type="molecule type" value="Genomic_DNA"/>
</dbReference>
<evidence type="ECO:0000256" key="4">
    <source>
        <dbReference type="ARBA" id="ARBA00022729"/>
    </source>
</evidence>
<dbReference type="InterPro" id="IPR030400">
    <property type="entry name" value="Sedolisin_dom"/>
</dbReference>
<dbReference type="AlphaFoldDB" id="A0A2I1D0D7"/>
<protein>
    <submittedName>
        <fullName evidence="12">Alkaline serine protease AorO</fullName>
    </submittedName>
</protein>
<dbReference type="GO" id="GO:0008240">
    <property type="term" value="F:tripeptidyl-peptidase activity"/>
    <property type="evidence" value="ECO:0007669"/>
    <property type="project" value="TreeGrafter"/>
</dbReference>
<dbReference type="SUPFAM" id="SSF54897">
    <property type="entry name" value="Protease propeptides/inhibitors"/>
    <property type="match status" value="1"/>
</dbReference>
<feature type="binding site" evidence="9">
    <location>
        <position position="606"/>
    </location>
    <ligand>
        <name>Ca(2+)</name>
        <dbReference type="ChEBI" id="CHEBI:29108"/>
    </ligand>
</feature>
<dbReference type="VEuPathDB" id="FungiDB:P168DRAFT_271423"/>
<feature type="active site" description="Charge relay system" evidence="9">
    <location>
        <position position="303"/>
    </location>
</feature>
<dbReference type="OrthoDB" id="409122at2759"/>
<dbReference type="InterPro" id="IPR015366">
    <property type="entry name" value="S53_propep"/>
</dbReference>
<comment type="caution">
    <text evidence="12">The sequence shown here is derived from an EMBL/GenBank/DDBJ whole genome shotgun (WGS) entry which is preliminary data.</text>
</comment>
<keyword evidence="4 10" id="KW-0732">Signal</keyword>
<dbReference type="InterPro" id="IPR036852">
    <property type="entry name" value="Peptidase_S8/S53_dom_sf"/>
</dbReference>
<feature type="signal peptide" evidence="10">
    <location>
        <begin position="1"/>
        <end position="17"/>
    </location>
</feature>
<dbReference type="InterPro" id="IPR050819">
    <property type="entry name" value="Tripeptidyl-peptidase_I"/>
</dbReference>
<dbReference type="GeneID" id="36542787"/>
<evidence type="ECO:0000256" key="9">
    <source>
        <dbReference type="PROSITE-ProRule" id="PRU01032"/>
    </source>
</evidence>
<dbReference type="PANTHER" id="PTHR14218">
    <property type="entry name" value="PROTEASE S8 TRIPEPTIDYL PEPTIDASE I CLN2"/>
    <property type="match status" value="1"/>
</dbReference>
<evidence type="ECO:0000256" key="3">
    <source>
        <dbReference type="ARBA" id="ARBA00022723"/>
    </source>
</evidence>
<dbReference type="CDD" id="cd11377">
    <property type="entry name" value="Pro-peptidase_S53"/>
    <property type="match status" value="1"/>
</dbReference>
<gene>
    <name evidence="12" type="ORF">P168DRAFT_271423</name>
</gene>
<keyword evidence="13" id="KW-1185">Reference proteome</keyword>
<feature type="binding site" evidence="9">
    <location>
        <position position="626"/>
    </location>
    <ligand>
        <name>Ca(2+)</name>
        <dbReference type="ChEBI" id="CHEBI:29108"/>
    </ligand>
</feature>
<dbReference type="SMART" id="SM00944">
    <property type="entry name" value="Pro-kuma_activ"/>
    <property type="match status" value="1"/>
</dbReference>
<dbReference type="Gene3D" id="3.40.50.200">
    <property type="entry name" value="Peptidase S8/S53 domain"/>
    <property type="match status" value="1"/>
</dbReference>
<sequence>MRSSFLLLGAATAGVLAIPTTDHVVHERRDFLPSHWTEEGRLDGEAMLPVRIGLTQSNMDRGHDMLMDLSNPGSDQYGQHLSAEDVHDLFAPSQDSVDTVRNWIESSGIHPERVSHSTNKQWLQFDATTNEVEDLLRTEYYLYNHAGTGRSHIACREYHVPKSVQDHVDFVKPGISLMEVRGAQHARRDTPHTLAKRQLGILPPILRPLTEPIEAIMGDFLGFCGVAVTPKCIKAMYNVTDGSKKAKGNELGIFEGLGDVYAQEDLDMFFSTVAHEIPEGTHPVHHLIDGAEAPAEVTNAGPESDLDFQVSYPLIWPQNSVLFQTDDPVYQENYNFTGFLNNFLDAIDGSYCNEESPEDPPYPNPAKGGYKGKKQCGVYKPTNVISISYGAAEADLPIKYQRRQCQEWMKLGLQGVSVVVASGDSGVMGRGGSPRPSNCLGDDDKVFAPDFPATCPYVTATGGTVLPPFGDAEAHEEVATSSFASGGGFSNIYKRADWQNDAVEKYFKTADPGYKHYSSVDNSSFAAGGGIYNRIGRAYPDVAAIADNVLVFNKLLPQLVSGTSAAAPVFASLLTLINEERIAAGKSTVGFVNPVIYAHPEAFNDVTEGNNEGCGTDGFKAAKGWDPVTGMGTPDYQKLLKVFMKE</sequence>
<dbReference type="GO" id="GO:0004252">
    <property type="term" value="F:serine-type endopeptidase activity"/>
    <property type="evidence" value="ECO:0007669"/>
    <property type="project" value="UniProtKB-UniRule"/>
</dbReference>
<dbReference type="PROSITE" id="PS51695">
    <property type="entry name" value="SEDOLISIN"/>
    <property type="match status" value="1"/>
</dbReference>
<evidence type="ECO:0000256" key="10">
    <source>
        <dbReference type="SAM" id="SignalP"/>
    </source>
</evidence>
<evidence type="ECO:0000313" key="13">
    <source>
        <dbReference type="Proteomes" id="UP000234254"/>
    </source>
</evidence>
<evidence type="ECO:0000256" key="1">
    <source>
        <dbReference type="ARBA" id="ARBA00004239"/>
    </source>
</evidence>
<feature type="binding site" evidence="9">
    <location>
        <position position="605"/>
    </location>
    <ligand>
        <name>Ca(2+)</name>
        <dbReference type="ChEBI" id="CHEBI:29108"/>
    </ligand>
</feature>
<dbReference type="PANTHER" id="PTHR14218:SF19">
    <property type="entry name" value="SERINE PROTEASE AORO, PUTATIVE (AFU_ORTHOLOGUE AFUA_6G10250)-RELATED"/>
    <property type="match status" value="1"/>
</dbReference>
<feature type="domain" description="Peptidase S53" evidence="11">
    <location>
        <begin position="227"/>
        <end position="646"/>
    </location>
</feature>
<accession>A0A2I1D0D7</accession>
<evidence type="ECO:0000256" key="6">
    <source>
        <dbReference type="ARBA" id="ARBA00022825"/>
    </source>
</evidence>
<evidence type="ECO:0000256" key="2">
    <source>
        <dbReference type="ARBA" id="ARBA00022670"/>
    </source>
</evidence>
<keyword evidence="5 9" id="KW-0378">Hydrolase</keyword>
<feature type="binding site" evidence="9">
    <location>
        <position position="624"/>
    </location>
    <ligand>
        <name>Ca(2+)</name>
        <dbReference type="ChEBI" id="CHEBI:29108"/>
    </ligand>
</feature>
<keyword evidence="8" id="KW-0865">Zymogen</keyword>
<dbReference type="GO" id="GO:0006508">
    <property type="term" value="P:proteolysis"/>
    <property type="evidence" value="ECO:0007669"/>
    <property type="project" value="UniProtKB-KW"/>
</dbReference>
<feature type="chain" id="PRO_5014194780" evidence="10">
    <location>
        <begin position="18"/>
        <end position="646"/>
    </location>
</feature>
<dbReference type="Proteomes" id="UP000234254">
    <property type="component" value="Unassembled WGS sequence"/>
</dbReference>
<name>A0A2I1D0D7_ASPC2</name>
<evidence type="ECO:0000259" key="11">
    <source>
        <dbReference type="PROSITE" id="PS51695"/>
    </source>
</evidence>
<comment type="cofactor">
    <cofactor evidence="9">
        <name>Ca(2+)</name>
        <dbReference type="ChEBI" id="CHEBI:29108"/>
    </cofactor>
    <text evidence="9">Binds 1 Ca(2+) ion per subunit.</text>
</comment>
<feature type="active site" description="Charge relay system" evidence="9">
    <location>
        <position position="564"/>
    </location>
</feature>
<keyword evidence="2 9" id="KW-0645">Protease</keyword>
<comment type="subcellular location">
    <subcellularLocation>
        <location evidence="1">Secreted</location>
        <location evidence="1">Extracellular space</location>
    </subcellularLocation>
</comment>
<proteinExistence type="predicted"/>
<evidence type="ECO:0000256" key="8">
    <source>
        <dbReference type="ARBA" id="ARBA00023145"/>
    </source>
</evidence>
<evidence type="ECO:0000313" key="12">
    <source>
        <dbReference type="EMBL" id="PKY03343.1"/>
    </source>
</evidence>
<dbReference type="GO" id="GO:0005576">
    <property type="term" value="C:extracellular region"/>
    <property type="evidence" value="ECO:0007669"/>
    <property type="project" value="UniProtKB-SubCell"/>
</dbReference>
<dbReference type="RefSeq" id="XP_024691937.1">
    <property type="nucleotide sequence ID" value="XM_024835263.1"/>
</dbReference>
<dbReference type="SUPFAM" id="SSF52743">
    <property type="entry name" value="Subtilisin-like"/>
    <property type="match status" value="1"/>
</dbReference>
<dbReference type="CDD" id="cd04056">
    <property type="entry name" value="Peptidases_S53"/>
    <property type="match status" value="1"/>
</dbReference>
<evidence type="ECO:0000256" key="5">
    <source>
        <dbReference type="ARBA" id="ARBA00022801"/>
    </source>
</evidence>
<organism evidence="12 13">
    <name type="scientific">Aspergillus campestris (strain IBT 28561)</name>
    <dbReference type="NCBI Taxonomy" id="1392248"/>
    <lineage>
        <taxon>Eukaryota</taxon>
        <taxon>Fungi</taxon>
        <taxon>Dikarya</taxon>
        <taxon>Ascomycota</taxon>
        <taxon>Pezizomycotina</taxon>
        <taxon>Eurotiomycetes</taxon>
        <taxon>Eurotiomycetidae</taxon>
        <taxon>Eurotiales</taxon>
        <taxon>Aspergillaceae</taxon>
        <taxon>Aspergillus</taxon>
        <taxon>Aspergillus subgen. Circumdati</taxon>
    </lineage>
</organism>
<keyword evidence="7 9" id="KW-0106">Calcium</keyword>
<evidence type="ECO:0000256" key="7">
    <source>
        <dbReference type="ARBA" id="ARBA00022837"/>
    </source>
</evidence>